<evidence type="ECO:0000256" key="2">
    <source>
        <dbReference type="SAM" id="Phobius"/>
    </source>
</evidence>
<feature type="region of interest" description="Disordered" evidence="1">
    <location>
        <begin position="526"/>
        <end position="590"/>
    </location>
</feature>
<keyword evidence="2" id="KW-0812">Transmembrane</keyword>
<feature type="region of interest" description="Disordered" evidence="1">
    <location>
        <begin position="472"/>
        <end position="491"/>
    </location>
</feature>
<evidence type="ECO:0000313" key="4">
    <source>
        <dbReference type="Proteomes" id="UP001148614"/>
    </source>
</evidence>
<keyword evidence="2" id="KW-0472">Membrane</keyword>
<protein>
    <submittedName>
        <fullName evidence="3">Uncharacterized protein</fullName>
    </submittedName>
</protein>
<feature type="compositionally biased region" description="Low complexity" evidence="1">
    <location>
        <begin position="535"/>
        <end position="553"/>
    </location>
</feature>
<dbReference type="AlphaFoldDB" id="A0A9W8NG27"/>
<organism evidence="3 4">
    <name type="scientific">Xylaria arbuscula</name>
    <dbReference type="NCBI Taxonomy" id="114810"/>
    <lineage>
        <taxon>Eukaryota</taxon>
        <taxon>Fungi</taxon>
        <taxon>Dikarya</taxon>
        <taxon>Ascomycota</taxon>
        <taxon>Pezizomycotina</taxon>
        <taxon>Sordariomycetes</taxon>
        <taxon>Xylariomycetidae</taxon>
        <taxon>Xylariales</taxon>
        <taxon>Xylariaceae</taxon>
        <taxon>Xylaria</taxon>
    </lineage>
</organism>
<feature type="compositionally biased region" description="Low complexity" evidence="1">
    <location>
        <begin position="109"/>
        <end position="155"/>
    </location>
</feature>
<feature type="transmembrane region" description="Helical" evidence="2">
    <location>
        <begin position="441"/>
        <end position="461"/>
    </location>
</feature>
<evidence type="ECO:0000256" key="1">
    <source>
        <dbReference type="SAM" id="MobiDB-lite"/>
    </source>
</evidence>
<name>A0A9W8NG27_9PEZI</name>
<feature type="compositionally biased region" description="Pro residues" evidence="1">
    <location>
        <begin position="478"/>
        <end position="488"/>
    </location>
</feature>
<keyword evidence="4" id="KW-1185">Reference proteome</keyword>
<proteinExistence type="predicted"/>
<keyword evidence="2" id="KW-1133">Transmembrane helix</keyword>
<feature type="region of interest" description="Disordered" evidence="1">
    <location>
        <begin position="189"/>
        <end position="222"/>
    </location>
</feature>
<evidence type="ECO:0000313" key="3">
    <source>
        <dbReference type="EMBL" id="KAJ3574547.1"/>
    </source>
</evidence>
<feature type="region of interest" description="Disordered" evidence="1">
    <location>
        <begin position="95"/>
        <end position="155"/>
    </location>
</feature>
<comment type="caution">
    <text evidence="3">The sequence shown here is derived from an EMBL/GenBank/DDBJ whole genome shotgun (WGS) entry which is preliminary data.</text>
</comment>
<sequence length="614" mass="67307">MAALVRGLMVLGEQVLRADLLYILFARGYVHNLPGIAGLQSPSPRIGADIPRAGTTVIVVTQTATAPQTTSVSSLALTPTEYVTITPTVDISTSESISADLTTSPSKETQSYQSSETSYTTTATTTTTTKSTTTSTTRVTTSKTPSTTTTTTPTTTTVSTTILSTTTLSTTILSTTILSTTVLSTTVTSTTTSLSTVTSRTPPTTDTESQGQRGVSDRQSDLPDCNFPVLELGAFRLRPPPLDVSEDVGLKHWKAAVHQLGETRRLLERNRETLVKQQGAQVFNHLHAELENLVEKPLRYSCKVLQSLQAKLLDLSTNTTGFSAAKNERISKLASVLDEFETELKAASNGTGALLPSWVYEARELWSTNCPNRDCLIVNGTRIETFAGGVPRKLLDAVVRLKQETTWNFANVWKAFIRRMSETYTEVKQGFILFYQTGQPFIAVLIFFLWFNVLLFVLPFWQSQLRNLGAARRRPEPAPEPEPAPPQQPGRMRQMRMEEFILIFPDMIVPEYFDWPQDLLPPPGIVLPAPRPRTPDAFDPADPNPNDGPADPNFDAELDDDPMFQEDPDDANFNGGPAGPNFRQILANLDPDDGPAGFNFDDVLADFNLDDGPA</sequence>
<accession>A0A9W8NG27</accession>
<dbReference type="Proteomes" id="UP001148614">
    <property type="component" value="Unassembled WGS sequence"/>
</dbReference>
<feature type="compositionally biased region" description="Acidic residues" evidence="1">
    <location>
        <begin position="554"/>
        <end position="570"/>
    </location>
</feature>
<feature type="compositionally biased region" description="Polar residues" evidence="1">
    <location>
        <begin position="95"/>
        <end position="108"/>
    </location>
</feature>
<reference evidence="3" key="1">
    <citation type="submission" date="2022-07" db="EMBL/GenBank/DDBJ databases">
        <title>Genome Sequence of Xylaria arbuscula.</title>
        <authorList>
            <person name="Buettner E."/>
        </authorList>
    </citation>
    <scope>NUCLEOTIDE SEQUENCE</scope>
    <source>
        <strain evidence="3">VT107</strain>
    </source>
</reference>
<dbReference type="EMBL" id="JANPWZ010000604">
    <property type="protein sequence ID" value="KAJ3574547.1"/>
    <property type="molecule type" value="Genomic_DNA"/>
</dbReference>
<feature type="compositionally biased region" description="Low complexity" evidence="1">
    <location>
        <begin position="189"/>
        <end position="209"/>
    </location>
</feature>
<gene>
    <name evidence="3" type="ORF">NPX13_g4329</name>
</gene>
<dbReference type="VEuPathDB" id="FungiDB:F4678DRAFT_272166"/>